<accession>A0A2K3PID6</accession>
<reference evidence="2 3" key="1">
    <citation type="journal article" date="2014" name="Am. J. Bot.">
        <title>Genome assembly and annotation for red clover (Trifolium pratense; Fabaceae).</title>
        <authorList>
            <person name="Istvanek J."/>
            <person name="Jaros M."/>
            <person name="Krenek A."/>
            <person name="Repkova J."/>
        </authorList>
    </citation>
    <scope>NUCLEOTIDE SEQUENCE [LARGE SCALE GENOMIC DNA]</scope>
    <source>
        <strain evidence="3">cv. Tatra</strain>
        <tissue evidence="2">Young leaves</tissue>
    </source>
</reference>
<evidence type="ECO:0000313" key="3">
    <source>
        <dbReference type="Proteomes" id="UP000236291"/>
    </source>
</evidence>
<dbReference type="Gramene" id="Tp57577_TGAC_v2_mRNA19310">
    <property type="protein sequence ID" value="Tp57577_TGAC_v2_mRNA19310"/>
    <property type="gene ID" value="Tp57577_TGAC_v2_gene18661"/>
</dbReference>
<dbReference type="Proteomes" id="UP000236291">
    <property type="component" value="Unassembled WGS sequence"/>
</dbReference>
<organism evidence="2 3">
    <name type="scientific">Trifolium pratense</name>
    <name type="common">Red clover</name>
    <dbReference type="NCBI Taxonomy" id="57577"/>
    <lineage>
        <taxon>Eukaryota</taxon>
        <taxon>Viridiplantae</taxon>
        <taxon>Streptophyta</taxon>
        <taxon>Embryophyta</taxon>
        <taxon>Tracheophyta</taxon>
        <taxon>Spermatophyta</taxon>
        <taxon>Magnoliopsida</taxon>
        <taxon>eudicotyledons</taxon>
        <taxon>Gunneridae</taxon>
        <taxon>Pentapetalae</taxon>
        <taxon>rosids</taxon>
        <taxon>fabids</taxon>
        <taxon>Fabales</taxon>
        <taxon>Fabaceae</taxon>
        <taxon>Papilionoideae</taxon>
        <taxon>50 kb inversion clade</taxon>
        <taxon>NPAAA clade</taxon>
        <taxon>Hologalegina</taxon>
        <taxon>IRL clade</taxon>
        <taxon>Trifolieae</taxon>
        <taxon>Trifolium</taxon>
    </lineage>
</organism>
<keyword evidence="2" id="KW-0808">Transferase</keyword>
<evidence type="ECO:0000259" key="1">
    <source>
        <dbReference type="Pfam" id="PF14244"/>
    </source>
</evidence>
<dbReference type="GO" id="GO:0016301">
    <property type="term" value="F:kinase activity"/>
    <property type="evidence" value="ECO:0007669"/>
    <property type="project" value="UniProtKB-KW"/>
</dbReference>
<evidence type="ECO:0000313" key="2">
    <source>
        <dbReference type="EMBL" id="PNY15024.1"/>
    </source>
</evidence>
<dbReference type="AlphaFoldDB" id="A0A2K3PID6"/>
<proteinExistence type="predicted"/>
<dbReference type="PANTHER" id="PTHR37610">
    <property type="entry name" value="CCHC-TYPE DOMAIN-CONTAINING PROTEIN"/>
    <property type="match status" value="1"/>
</dbReference>
<reference evidence="2 3" key="2">
    <citation type="journal article" date="2017" name="Front. Plant Sci.">
        <title>Gene Classification and Mining of Molecular Markers Useful in Red Clover (Trifolium pratense) Breeding.</title>
        <authorList>
            <person name="Istvanek J."/>
            <person name="Dluhosova J."/>
            <person name="Dluhos P."/>
            <person name="Patkova L."/>
            <person name="Nedelnik J."/>
            <person name="Repkova J."/>
        </authorList>
    </citation>
    <scope>NUCLEOTIDE SEQUENCE [LARGE SCALE GENOMIC DNA]</scope>
    <source>
        <strain evidence="3">cv. Tatra</strain>
        <tissue evidence="2">Young leaves</tissue>
    </source>
</reference>
<name>A0A2K3PID6_TRIPR</name>
<dbReference type="InterPro" id="IPR029472">
    <property type="entry name" value="Copia-like_N"/>
</dbReference>
<dbReference type="PANTHER" id="PTHR37610:SF97">
    <property type="entry name" value="RETROTRANSPOSON GAG DOMAIN-CONTAINING PROTEIN"/>
    <property type="match status" value="1"/>
</dbReference>
<protein>
    <submittedName>
        <fullName evidence="2">Receptor-like serine/threonine kinase</fullName>
    </submittedName>
</protein>
<keyword evidence="2" id="KW-0675">Receptor</keyword>
<sequence length="78" mass="8509">MDMYNNANPLFIANSDNPGLVLVTHPLIGENYGSWRRVMILALTEQNKLGFADGSIAESPEGDPQHLAWLINVSIVAS</sequence>
<dbReference type="Pfam" id="PF14244">
    <property type="entry name" value="Retrotran_gag_3"/>
    <property type="match status" value="1"/>
</dbReference>
<keyword evidence="2" id="KW-0418">Kinase</keyword>
<comment type="caution">
    <text evidence="2">The sequence shown here is derived from an EMBL/GenBank/DDBJ whole genome shotgun (WGS) entry which is preliminary data.</text>
</comment>
<feature type="domain" description="Retrotransposon Copia-like N-terminal" evidence="1">
    <location>
        <begin position="14"/>
        <end position="57"/>
    </location>
</feature>
<gene>
    <name evidence="2" type="ORF">L195_g011714</name>
</gene>
<dbReference type="EMBL" id="ASHM01007329">
    <property type="protein sequence ID" value="PNY15024.1"/>
    <property type="molecule type" value="Genomic_DNA"/>
</dbReference>